<dbReference type="EMBL" id="LR797476">
    <property type="protein sequence ID" value="CAB4219284.1"/>
    <property type="molecule type" value="Genomic_DNA"/>
</dbReference>
<dbReference type="InterPro" id="IPR045455">
    <property type="entry name" value="NrS-1_pol-like_helicase"/>
</dbReference>
<name>A0A6J5SX29_9CAUD</name>
<dbReference type="EMBL" id="LR797411">
    <property type="protein sequence ID" value="CAB4214280.1"/>
    <property type="molecule type" value="Genomic_DNA"/>
</dbReference>
<protein>
    <recommendedName>
        <fullName evidence="1">NrS-1 polymerase-like helicase domain-containing protein</fullName>
    </recommendedName>
</protein>
<dbReference type="Pfam" id="PF19263">
    <property type="entry name" value="DUF5906"/>
    <property type="match status" value="1"/>
</dbReference>
<accession>A0A6J5SX29</accession>
<evidence type="ECO:0000313" key="2">
    <source>
        <dbReference type="EMBL" id="CAB4166611.1"/>
    </source>
</evidence>
<feature type="domain" description="NrS-1 polymerase-like helicase" evidence="1">
    <location>
        <begin position="463"/>
        <end position="579"/>
    </location>
</feature>
<evidence type="ECO:0000313" key="5">
    <source>
        <dbReference type="EMBL" id="CAB4219284.1"/>
    </source>
</evidence>
<evidence type="ECO:0000259" key="1">
    <source>
        <dbReference type="Pfam" id="PF19263"/>
    </source>
</evidence>
<organism evidence="5">
    <name type="scientific">uncultured Caudovirales phage</name>
    <dbReference type="NCBI Taxonomy" id="2100421"/>
    <lineage>
        <taxon>Viruses</taxon>
        <taxon>Duplodnaviria</taxon>
        <taxon>Heunggongvirae</taxon>
        <taxon>Uroviricota</taxon>
        <taxon>Caudoviricetes</taxon>
        <taxon>Peduoviridae</taxon>
        <taxon>Maltschvirus</taxon>
        <taxon>Maltschvirus maltsch</taxon>
    </lineage>
</organism>
<dbReference type="EMBL" id="LR796783">
    <property type="protein sequence ID" value="CAB4166611.1"/>
    <property type="molecule type" value="Genomic_DNA"/>
</dbReference>
<proteinExistence type="predicted"/>
<evidence type="ECO:0000313" key="4">
    <source>
        <dbReference type="EMBL" id="CAB4214280.1"/>
    </source>
</evidence>
<sequence length="746" mass="81882">MDFVEFLAALAPEGETALIVQQKKKAWVPQLPAAPRRDGLAWYGNTGSFILDRMTAGLTASASCCKYVLVMVLDDICTKSKVPPLAPTWIMETSPGNYQYGYVFSEQPSTGDFAAAIKAVADAGYTDGGAINPVRNFRLPGSVNLKEGRDRFASVLTEFHPDREFTLAEICAALGVTPAPADTATVRPIALDDDGTDDVLAWLSEAGHLTAHGNAAGWWGVVCPNHLEHTTGEIEGRYMPVNRAYTCLHEHCSEWDSARFLAWVAEQGGPEHFPGLRAELLATVMEATLAKLTPSDMFGRDSDAVAAIAAVERKELGRVEKAAWYERFGYVQDDDSYFDMIDRREVSRGTFNSLYRHVSCKSVHNDRKVEASICFDENRQANGAPALVGITYAAGETVLCHRDGDVYGNRWRDARQPAGTGDVTPWLDHCAALIPTQSEREHVWDVMAHKYQHPGIKINHAILHGGDEGCGKDTLWAPLLWAVCGPSLRNRGILDNDTLGSQWGYQLEAEIIILNELKEPDARERRALANKLKPIIAAPPEMIPINRKGLHPYQMVNRCFVLAFSNDPVPISLATQDRRWFAVWSSAPRMGQAAAARLWAWYRSGGFAAVTGWLARRDVSAFNPAAAPAMTEFKLNLIEHGMSMAESYLVEMLRGRTGDFTTGVIGSPFHALCDRLTGSAPGGVRVPQQALLHALKEAGWQDMGRLGAVGLGTKKHVFCCPELAHLSKSELRRMVEAPPAPVRLVK</sequence>
<gene>
    <name evidence="3" type="ORF">UFOVP1100_24</name>
    <name evidence="4" type="ORF">UFOVP1461_27</name>
    <name evidence="5" type="ORF">UFOVP1612_23</name>
    <name evidence="2" type="ORF">UFOVP839_45</name>
</gene>
<dbReference type="Gene3D" id="3.30.70.1790">
    <property type="entry name" value="RepB DNA-primase, N-terminal domain"/>
    <property type="match status" value="1"/>
</dbReference>
<reference evidence="5" key="1">
    <citation type="submission" date="2020-05" db="EMBL/GenBank/DDBJ databases">
        <authorList>
            <person name="Chiriac C."/>
            <person name="Salcher M."/>
            <person name="Ghai R."/>
            <person name="Kavagutti S V."/>
        </authorList>
    </citation>
    <scope>NUCLEOTIDE SEQUENCE</scope>
</reference>
<dbReference type="EMBL" id="LR797045">
    <property type="protein sequence ID" value="CAB4183581.1"/>
    <property type="molecule type" value="Genomic_DNA"/>
</dbReference>
<evidence type="ECO:0000313" key="3">
    <source>
        <dbReference type="EMBL" id="CAB4183581.1"/>
    </source>
</evidence>